<keyword evidence="8" id="KW-0539">Nucleus</keyword>
<feature type="region of interest" description="Disordered" evidence="9">
    <location>
        <begin position="337"/>
        <end position="418"/>
    </location>
</feature>
<protein>
    <recommendedName>
        <fullName evidence="2 8">Histone acetyltransferase</fullName>
        <ecNumber evidence="2 8">2.3.1.48</ecNumber>
    </recommendedName>
</protein>
<evidence type="ECO:0000256" key="1">
    <source>
        <dbReference type="ARBA" id="ARBA00010107"/>
    </source>
</evidence>
<dbReference type="EC" id="2.3.1.48" evidence="2 8"/>
<name>A0A8S1H310_9PELO</name>
<accession>A0A8S1H310</accession>
<dbReference type="GO" id="GO:0010484">
    <property type="term" value="F:histone H3 acetyltransferase activity"/>
    <property type="evidence" value="ECO:0007669"/>
    <property type="project" value="TreeGrafter"/>
</dbReference>
<gene>
    <name evidence="11" type="ORF">CAUJ_LOCUS5844</name>
</gene>
<dbReference type="Gene3D" id="3.40.630.30">
    <property type="match status" value="1"/>
</dbReference>
<dbReference type="InterPro" id="IPR050603">
    <property type="entry name" value="MYST_HAT"/>
</dbReference>
<dbReference type="InterPro" id="IPR016181">
    <property type="entry name" value="Acyl_CoA_acyltransferase"/>
</dbReference>
<dbReference type="PROSITE" id="PS51726">
    <property type="entry name" value="MYST_HAT"/>
    <property type="match status" value="1"/>
</dbReference>
<organism evidence="11 12">
    <name type="scientific">Caenorhabditis auriculariae</name>
    <dbReference type="NCBI Taxonomy" id="2777116"/>
    <lineage>
        <taxon>Eukaryota</taxon>
        <taxon>Metazoa</taxon>
        <taxon>Ecdysozoa</taxon>
        <taxon>Nematoda</taxon>
        <taxon>Chromadorea</taxon>
        <taxon>Rhabditida</taxon>
        <taxon>Rhabditina</taxon>
        <taxon>Rhabditomorpha</taxon>
        <taxon>Rhabditoidea</taxon>
        <taxon>Rhabditidae</taxon>
        <taxon>Peloderinae</taxon>
        <taxon>Caenorhabditis</taxon>
    </lineage>
</organism>
<dbReference type="PANTHER" id="PTHR10615">
    <property type="entry name" value="HISTONE ACETYLTRANSFERASE"/>
    <property type="match status" value="1"/>
</dbReference>
<evidence type="ECO:0000256" key="5">
    <source>
        <dbReference type="ARBA" id="ARBA00022833"/>
    </source>
</evidence>
<comment type="caution">
    <text evidence="11">The sequence shown here is derived from an EMBL/GenBank/DDBJ whole genome shotgun (WGS) entry which is preliminary data.</text>
</comment>
<feature type="compositionally biased region" description="Basic and acidic residues" evidence="9">
    <location>
        <begin position="114"/>
        <end position="126"/>
    </location>
</feature>
<dbReference type="OrthoDB" id="787137at2759"/>
<feature type="region of interest" description="Disordered" evidence="9">
    <location>
        <begin position="271"/>
        <end position="314"/>
    </location>
</feature>
<dbReference type="Gene3D" id="3.30.40.10">
    <property type="entry name" value="Zinc/RING finger domain, C3HC4 (zinc finger)"/>
    <property type="match status" value="1"/>
</dbReference>
<comment type="similarity">
    <text evidence="1 8">Belongs to the MYST (SAS/MOZ) family.</text>
</comment>
<feature type="active site" description="Proton donor/acceptor" evidence="7">
    <location>
        <position position="637"/>
    </location>
</feature>
<evidence type="ECO:0000256" key="2">
    <source>
        <dbReference type="ARBA" id="ARBA00013184"/>
    </source>
</evidence>
<feature type="compositionally biased region" description="Basic residues" evidence="9">
    <location>
        <begin position="277"/>
        <end position="287"/>
    </location>
</feature>
<evidence type="ECO:0000256" key="7">
    <source>
        <dbReference type="PIRSR" id="PIRSR602717-51"/>
    </source>
</evidence>
<keyword evidence="5" id="KW-0862">Zinc</keyword>
<reference evidence="11" key="1">
    <citation type="submission" date="2020-10" db="EMBL/GenBank/DDBJ databases">
        <authorList>
            <person name="Kikuchi T."/>
        </authorList>
    </citation>
    <scope>NUCLEOTIDE SEQUENCE</scope>
    <source>
        <strain evidence="11">NKZ352</strain>
    </source>
</reference>
<dbReference type="PANTHER" id="PTHR10615:SF161">
    <property type="entry name" value="HISTONE ACETYLTRANSFERASE KAT7"/>
    <property type="match status" value="1"/>
</dbReference>
<dbReference type="GO" id="GO:0006357">
    <property type="term" value="P:regulation of transcription by RNA polymerase II"/>
    <property type="evidence" value="ECO:0007669"/>
    <property type="project" value="TreeGrafter"/>
</dbReference>
<comment type="subcellular location">
    <subcellularLocation>
        <location evidence="8">Nucleus</location>
    </subcellularLocation>
</comment>
<sequence length="751" mass="85216">MVSLRHTTVAQTRNLRSAGTDFKRKRLANDASTRSKTAIRKSRATKLSLSPARKTTRAVAHRSVSRERRSRGKNNMASPRIQPLTIAVNLPNSMDIPDTPSYRRPPEMPFRNPQEGRQDLVIRSRLDSPSCPPQRPAAAVKKKTASRPEGSKNRSTLLILIVRFAKIYSKDFAGTSEPLKACSECDAKFHLRSCLKYNDILARKIEKKYSWSCAKCVRCQKCAQFIADPSNVECWECALAWHGACKPTKGHTQGTHFGAPWYCSSCTQKLGLSPQKKPAKRPRKSTPKVKSPTESGKRRSRSKKERSVTPSWEDAETEELMELRYKLYDELVDAAGLGSPAKTSPPKSLKRSLSPQKRPLGASATKVARAPANDHLSSPGPSSSSSSATPQRSQGTPDSRFRSPHNPKSSSSSAIRQLFPRESARQPLRIAIEHDRQLFEAALRDYENRVEVEPVRNNFETPSTEQWVFLGRGEAMKALCASAYGGKLQTSSEIHVCMFCLHATHDRTLAEIHWDNCDWRYPPGNEIYRDGNLSFFEVDGAKENWYCRNLCLLAKLFISSKTLHHEVDTFLFYVLCEITNEGLVIVGYFSKEKNPSKNNNLSCLLTLPNVQRMGYGRLLIDMSYALSRLERKIGSPEHPLSDLGLLAYRGYWRSSILCFLRSMRDQHRSVVSIKEMSLQTRINPIDIVNQLMKDKMLQSRRDSYYIKTGKRGYKYALSQMRRKTVNLEKLQWEPNPQEIAQLDPHKINFYV</sequence>
<feature type="domain" description="MYST-type HAT" evidence="10">
    <location>
        <begin position="447"/>
        <end position="734"/>
    </location>
</feature>
<keyword evidence="12" id="KW-1185">Reference proteome</keyword>
<dbReference type="GO" id="GO:0008270">
    <property type="term" value="F:zinc ion binding"/>
    <property type="evidence" value="ECO:0007669"/>
    <property type="project" value="UniProtKB-KW"/>
</dbReference>
<keyword evidence="4" id="KW-0863">Zinc-finger</keyword>
<evidence type="ECO:0000313" key="12">
    <source>
        <dbReference type="Proteomes" id="UP000835052"/>
    </source>
</evidence>
<evidence type="ECO:0000313" key="11">
    <source>
        <dbReference type="EMBL" id="CAD6189925.1"/>
    </source>
</evidence>
<evidence type="ECO:0000256" key="3">
    <source>
        <dbReference type="ARBA" id="ARBA00022679"/>
    </source>
</evidence>
<dbReference type="GO" id="GO:0010485">
    <property type="term" value="F:histone H4 acetyltransferase activity"/>
    <property type="evidence" value="ECO:0007669"/>
    <property type="project" value="TreeGrafter"/>
</dbReference>
<dbReference type="AlphaFoldDB" id="A0A8S1H310"/>
<feature type="compositionally biased region" description="Polar residues" evidence="9">
    <location>
        <begin position="388"/>
        <end position="397"/>
    </location>
</feature>
<evidence type="ECO:0000256" key="6">
    <source>
        <dbReference type="ARBA" id="ARBA00022990"/>
    </source>
</evidence>
<feature type="region of interest" description="Disordered" evidence="9">
    <location>
        <begin position="28"/>
        <end position="151"/>
    </location>
</feature>
<dbReference type="Proteomes" id="UP000835052">
    <property type="component" value="Unassembled WGS sequence"/>
</dbReference>
<evidence type="ECO:0000256" key="9">
    <source>
        <dbReference type="SAM" id="MobiDB-lite"/>
    </source>
</evidence>
<feature type="compositionally biased region" description="Low complexity" evidence="9">
    <location>
        <begin position="377"/>
        <end position="387"/>
    </location>
</feature>
<dbReference type="InterPro" id="IPR036388">
    <property type="entry name" value="WH-like_DNA-bd_sf"/>
</dbReference>
<evidence type="ECO:0000259" key="10">
    <source>
        <dbReference type="PROSITE" id="PS51726"/>
    </source>
</evidence>
<dbReference type="GO" id="GO:0003682">
    <property type="term" value="F:chromatin binding"/>
    <property type="evidence" value="ECO:0007669"/>
    <property type="project" value="TreeGrafter"/>
</dbReference>
<keyword evidence="4" id="KW-0479">Metal-binding</keyword>
<comment type="catalytic activity">
    <reaction evidence="8">
        <text>L-lysyl-[protein] + acetyl-CoA = N(6)-acetyl-L-lysyl-[protein] + CoA + H(+)</text>
        <dbReference type="Rhea" id="RHEA:45948"/>
        <dbReference type="Rhea" id="RHEA-COMP:9752"/>
        <dbReference type="Rhea" id="RHEA-COMP:10731"/>
        <dbReference type="ChEBI" id="CHEBI:15378"/>
        <dbReference type="ChEBI" id="CHEBI:29969"/>
        <dbReference type="ChEBI" id="CHEBI:57287"/>
        <dbReference type="ChEBI" id="CHEBI:57288"/>
        <dbReference type="ChEBI" id="CHEBI:61930"/>
        <dbReference type="EC" id="2.3.1.48"/>
    </reaction>
</comment>
<keyword evidence="6" id="KW-0007">Acetylation</keyword>
<evidence type="ECO:0000256" key="8">
    <source>
        <dbReference type="RuleBase" id="RU361211"/>
    </source>
</evidence>
<proteinExistence type="inferred from homology"/>
<dbReference type="Gene3D" id="1.10.10.10">
    <property type="entry name" value="Winged helix-like DNA-binding domain superfamily/Winged helix DNA-binding domain"/>
    <property type="match status" value="1"/>
</dbReference>
<dbReference type="GO" id="GO:0036409">
    <property type="term" value="C:histone H3-K14 acetyltransferase complex"/>
    <property type="evidence" value="ECO:0007669"/>
    <property type="project" value="TreeGrafter"/>
</dbReference>
<feature type="compositionally biased region" description="Low complexity" evidence="9">
    <location>
        <begin position="344"/>
        <end position="358"/>
    </location>
</feature>
<dbReference type="Pfam" id="PF01853">
    <property type="entry name" value="MOZ_SAS"/>
    <property type="match status" value="1"/>
</dbReference>
<dbReference type="InterPro" id="IPR002717">
    <property type="entry name" value="HAT_MYST-type"/>
</dbReference>
<dbReference type="EMBL" id="CAJGYM010000012">
    <property type="protein sequence ID" value="CAD6189925.1"/>
    <property type="molecule type" value="Genomic_DNA"/>
</dbReference>
<dbReference type="GO" id="GO:0003712">
    <property type="term" value="F:transcription coregulator activity"/>
    <property type="evidence" value="ECO:0007669"/>
    <property type="project" value="TreeGrafter"/>
</dbReference>
<evidence type="ECO:0000256" key="4">
    <source>
        <dbReference type="ARBA" id="ARBA00022771"/>
    </source>
</evidence>
<dbReference type="SUPFAM" id="SSF55729">
    <property type="entry name" value="Acyl-CoA N-acyltransferases (Nat)"/>
    <property type="match status" value="1"/>
</dbReference>
<keyword evidence="3" id="KW-0808">Transferase</keyword>
<dbReference type="InterPro" id="IPR013083">
    <property type="entry name" value="Znf_RING/FYVE/PHD"/>
</dbReference>